<evidence type="ECO:0000313" key="2">
    <source>
        <dbReference type="EMBL" id="OAA80731.1"/>
    </source>
</evidence>
<reference evidence="2 3" key="1">
    <citation type="journal article" date="2016" name="Genome Biol. Evol.">
        <title>Divergent and convergent evolution of fungal pathogenicity.</title>
        <authorList>
            <person name="Shang Y."/>
            <person name="Xiao G."/>
            <person name="Zheng P."/>
            <person name="Cen K."/>
            <person name="Zhan S."/>
            <person name="Wang C."/>
        </authorList>
    </citation>
    <scope>NUCLEOTIDE SEQUENCE [LARGE SCALE GENOMIC DNA]</scope>
    <source>
        <strain evidence="2 3">RCEF 1005</strain>
    </source>
</reference>
<proteinExistence type="predicted"/>
<dbReference type="EMBL" id="AZHF01000001">
    <property type="protein sequence ID" value="OAA80731.1"/>
    <property type="molecule type" value="Genomic_DNA"/>
</dbReference>
<organism evidence="2 3">
    <name type="scientific">Akanthomyces lecanii RCEF 1005</name>
    <dbReference type="NCBI Taxonomy" id="1081108"/>
    <lineage>
        <taxon>Eukaryota</taxon>
        <taxon>Fungi</taxon>
        <taxon>Dikarya</taxon>
        <taxon>Ascomycota</taxon>
        <taxon>Pezizomycotina</taxon>
        <taxon>Sordariomycetes</taxon>
        <taxon>Hypocreomycetidae</taxon>
        <taxon>Hypocreales</taxon>
        <taxon>Cordycipitaceae</taxon>
        <taxon>Akanthomyces</taxon>
        <taxon>Cordyceps confragosa</taxon>
    </lineage>
</organism>
<dbReference type="STRING" id="1081108.A0A168JQB5"/>
<dbReference type="Pfam" id="PF05368">
    <property type="entry name" value="NmrA"/>
    <property type="match status" value="1"/>
</dbReference>
<dbReference type="SUPFAM" id="SSF51735">
    <property type="entry name" value="NAD(P)-binding Rossmann-fold domains"/>
    <property type="match status" value="1"/>
</dbReference>
<dbReference type="AlphaFoldDB" id="A0A168JQB5"/>
<gene>
    <name evidence="2" type="ORF">LEL_00276</name>
</gene>
<evidence type="ECO:0000259" key="1">
    <source>
        <dbReference type="Pfam" id="PF05368"/>
    </source>
</evidence>
<dbReference type="Proteomes" id="UP000076881">
    <property type="component" value="Unassembled WGS sequence"/>
</dbReference>
<dbReference type="Gene3D" id="3.90.25.10">
    <property type="entry name" value="UDP-galactose 4-epimerase, domain 1"/>
    <property type="match status" value="1"/>
</dbReference>
<dbReference type="OrthoDB" id="419598at2759"/>
<dbReference type="PANTHER" id="PTHR43162">
    <property type="match status" value="1"/>
</dbReference>
<sequence length="305" mass="32851">MRITIVPAGPKTSAATIRQLLNEAPASVDVYGVYRNISKVPAEFMSHKNFHAVCGDIEDASSLDLSGSDAVMTSTPPFFSGEDPFAKTEEVSNNVKGAVERVGGIKRLMLLSSMGAEFAEGVGEIKTNHIAEKVFRSINVPELLFVRCGYFMENWTMFNLQTLRGSDPYLNSLITPIDFQLPMVAVEDIGSTFATGLLSSYAPPSKPYVFALHGPKEYSPNDVQAAFSEAMGKQIPLKAIEKDQLADFFSTFIPPNLVGTWVEMSCSFLPGGVAAPGSDGIENVDIVRGKVELGKAIKDAVEAGI</sequence>
<keyword evidence="3" id="KW-1185">Reference proteome</keyword>
<accession>A0A168JQB5</accession>
<evidence type="ECO:0000313" key="3">
    <source>
        <dbReference type="Proteomes" id="UP000076881"/>
    </source>
</evidence>
<comment type="caution">
    <text evidence="2">The sequence shown here is derived from an EMBL/GenBank/DDBJ whole genome shotgun (WGS) entry which is preliminary data.</text>
</comment>
<name>A0A168JQB5_CORDF</name>
<dbReference type="InterPro" id="IPR036291">
    <property type="entry name" value="NAD(P)-bd_dom_sf"/>
</dbReference>
<protein>
    <submittedName>
        <fullName evidence="2">NAD(P)-binding domain protein</fullName>
    </submittedName>
</protein>
<dbReference type="InterPro" id="IPR008030">
    <property type="entry name" value="NmrA-like"/>
</dbReference>
<dbReference type="PANTHER" id="PTHR43162:SF1">
    <property type="entry name" value="PRESTALK A DIFFERENTIATION PROTEIN A"/>
    <property type="match status" value="1"/>
</dbReference>
<feature type="domain" description="NmrA-like" evidence="1">
    <location>
        <begin position="3"/>
        <end position="259"/>
    </location>
</feature>
<dbReference type="Gene3D" id="3.40.50.720">
    <property type="entry name" value="NAD(P)-binding Rossmann-like Domain"/>
    <property type="match status" value="1"/>
</dbReference>
<dbReference type="InterPro" id="IPR051604">
    <property type="entry name" value="Ergot_Alk_Oxidoreductase"/>
</dbReference>